<accession>A0A9X7V4V5</accession>
<protein>
    <submittedName>
        <fullName evidence="1">Uncharacterized protein</fullName>
    </submittedName>
</protein>
<evidence type="ECO:0000313" key="2">
    <source>
        <dbReference type="Proteomes" id="UP000595933"/>
    </source>
</evidence>
<dbReference type="EMBL" id="CP067013">
    <property type="protein sequence ID" value="QQN49107.1"/>
    <property type="molecule type" value="Genomic_DNA"/>
</dbReference>
<reference evidence="1 2" key="1">
    <citation type="submission" date="2020-12" db="EMBL/GenBank/DDBJ databases">
        <title>FDA dAtabase for Regulatory Grade micrObial Sequences (FDA-ARGOS): Supporting development and validation of Infectious Disease Dx tests.</title>
        <authorList>
            <person name="Sproer C."/>
            <person name="Gronow S."/>
            <person name="Severitt S."/>
            <person name="Schroder I."/>
            <person name="Tallon L."/>
            <person name="Sadzewicz L."/>
            <person name="Zhao X."/>
            <person name="Boylan J."/>
            <person name="Ott S."/>
            <person name="Bowen H."/>
            <person name="Vavikolanu K."/>
            <person name="Mehta A."/>
            <person name="Aluvathingal J."/>
            <person name="Nadendla S."/>
            <person name="Lowell S."/>
            <person name="Myers T."/>
            <person name="Yan Y."/>
            <person name="Sichtig H."/>
        </authorList>
    </citation>
    <scope>NUCLEOTIDE SEQUENCE [LARGE SCALE GENOMIC DNA]</scope>
    <source>
        <strain evidence="1 2">FDAARGOS_1013</strain>
    </source>
</reference>
<organism evidence="1 2">
    <name type="scientific">Stutzerimonas balearica</name>
    <dbReference type="NCBI Taxonomy" id="74829"/>
    <lineage>
        <taxon>Bacteria</taxon>
        <taxon>Pseudomonadati</taxon>
        <taxon>Pseudomonadota</taxon>
        <taxon>Gammaproteobacteria</taxon>
        <taxon>Pseudomonadales</taxon>
        <taxon>Pseudomonadaceae</taxon>
        <taxon>Stutzerimonas</taxon>
    </lineage>
</organism>
<dbReference type="RefSeq" id="WP_200290052.1">
    <property type="nucleotide sequence ID" value="NZ_CP067013.1"/>
</dbReference>
<gene>
    <name evidence="1" type="ORF">I6H70_11050</name>
</gene>
<dbReference type="Proteomes" id="UP000595933">
    <property type="component" value="Chromosome"/>
</dbReference>
<name>A0A9X7V4V5_9GAMM</name>
<sequence>MISELAISLLRDDMSIDIEHLKSKLDSNSVSQFKSCAVEALESFVQSLSCSNAKEEINNVASRYIELVSDWEFEEFIDSMRHAFVAYSQGGLRDLFLHQENQAWYPRVKLKHALTPNDIHTLCDFVTVYRGCDLIESNTREYGQSWTKSEEVAREFAFVHYSSQAWFSKASRCVLKATIHKDHVFYSDQSKHEQEVVVDTEKLRNVELCA</sequence>
<evidence type="ECO:0000313" key="1">
    <source>
        <dbReference type="EMBL" id="QQN49107.1"/>
    </source>
</evidence>
<dbReference type="AlphaFoldDB" id="A0A9X7V4V5"/>
<proteinExistence type="predicted"/>